<proteinExistence type="predicted"/>
<dbReference type="Proteomes" id="UP000054166">
    <property type="component" value="Unassembled WGS sequence"/>
</dbReference>
<dbReference type="AlphaFoldDB" id="A0A0C3AZH6"/>
<dbReference type="InParanoid" id="A0A0C3AZH6"/>
<dbReference type="EMBL" id="KN833009">
    <property type="protein sequence ID" value="KIM79408.1"/>
    <property type="molecule type" value="Genomic_DNA"/>
</dbReference>
<sequence>MIKRLGMERAFSFRVAKSFLLVALSPPSLELVIVNLLIRSRFSWFTVRNISVHCWGPTFGMEDVGPRLRERHDDYLLPILSAQ</sequence>
<reference evidence="1 2" key="1">
    <citation type="submission" date="2014-04" db="EMBL/GenBank/DDBJ databases">
        <authorList>
            <consortium name="DOE Joint Genome Institute"/>
            <person name="Kuo A."/>
            <person name="Tarkka M."/>
            <person name="Buscot F."/>
            <person name="Kohler A."/>
            <person name="Nagy L.G."/>
            <person name="Floudas D."/>
            <person name="Copeland A."/>
            <person name="Barry K.W."/>
            <person name="Cichocki N."/>
            <person name="Veneault-Fourrey C."/>
            <person name="LaButti K."/>
            <person name="Lindquist E.A."/>
            <person name="Lipzen A."/>
            <person name="Lundell T."/>
            <person name="Morin E."/>
            <person name="Murat C."/>
            <person name="Sun H."/>
            <person name="Tunlid A."/>
            <person name="Henrissat B."/>
            <person name="Grigoriev I.V."/>
            <person name="Hibbett D.S."/>
            <person name="Martin F."/>
            <person name="Nordberg H.P."/>
            <person name="Cantor M.N."/>
            <person name="Hua S.X."/>
        </authorList>
    </citation>
    <scope>NUCLEOTIDE SEQUENCE [LARGE SCALE GENOMIC DNA]</scope>
    <source>
        <strain evidence="1 2">F 1598</strain>
    </source>
</reference>
<evidence type="ECO:0000313" key="2">
    <source>
        <dbReference type="Proteomes" id="UP000054166"/>
    </source>
</evidence>
<dbReference type="HOGENOM" id="CLU_2543384_0_0_1"/>
<evidence type="ECO:0000313" key="1">
    <source>
        <dbReference type="EMBL" id="KIM79408.1"/>
    </source>
</evidence>
<keyword evidence="2" id="KW-1185">Reference proteome</keyword>
<name>A0A0C3AZH6_PILCF</name>
<organism evidence="1 2">
    <name type="scientific">Piloderma croceum (strain F 1598)</name>
    <dbReference type="NCBI Taxonomy" id="765440"/>
    <lineage>
        <taxon>Eukaryota</taxon>
        <taxon>Fungi</taxon>
        <taxon>Dikarya</taxon>
        <taxon>Basidiomycota</taxon>
        <taxon>Agaricomycotina</taxon>
        <taxon>Agaricomycetes</taxon>
        <taxon>Agaricomycetidae</taxon>
        <taxon>Atheliales</taxon>
        <taxon>Atheliaceae</taxon>
        <taxon>Piloderma</taxon>
    </lineage>
</organism>
<gene>
    <name evidence="1" type="ORF">PILCRDRAFT_555817</name>
</gene>
<accession>A0A0C3AZH6</accession>
<reference evidence="2" key="2">
    <citation type="submission" date="2015-01" db="EMBL/GenBank/DDBJ databases">
        <title>Evolutionary Origins and Diversification of the Mycorrhizal Mutualists.</title>
        <authorList>
            <consortium name="DOE Joint Genome Institute"/>
            <consortium name="Mycorrhizal Genomics Consortium"/>
            <person name="Kohler A."/>
            <person name="Kuo A."/>
            <person name="Nagy L.G."/>
            <person name="Floudas D."/>
            <person name="Copeland A."/>
            <person name="Barry K.W."/>
            <person name="Cichocki N."/>
            <person name="Veneault-Fourrey C."/>
            <person name="LaButti K."/>
            <person name="Lindquist E.A."/>
            <person name="Lipzen A."/>
            <person name="Lundell T."/>
            <person name="Morin E."/>
            <person name="Murat C."/>
            <person name="Riley R."/>
            <person name="Ohm R."/>
            <person name="Sun H."/>
            <person name="Tunlid A."/>
            <person name="Henrissat B."/>
            <person name="Grigoriev I.V."/>
            <person name="Hibbett D.S."/>
            <person name="Martin F."/>
        </authorList>
    </citation>
    <scope>NUCLEOTIDE SEQUENCE [LARGE SCALE GENOMIC DNA]</scope>
    <source>
        <strain evidence="2">F 1598</strain>
    </source>
</reference>
<protein>
    <submittedName>
        <fullName evidence="1">Uncharacterized protein</fullName>
    </submittedName>
</protein>